<dbReference type="InterPro" id="IPR015679">
    <property type="entry name" value="PLipase_D_fam"/>
</dbReference>
<evidence type="ECO:0000259" key="7">
    <source>
        <dbReference type="PROSITE" id="PS50035"/>
    </source>
</evidence>
<keyword evidence="3 5" id="KW-0442">Lipid degradation</keyword>
<dbReference type="InterPro" id="IPR016555">
    <property type="entry name" value="PLipase_D_euk"/>
</dbReference>
<dbReference type="PANTHER" id="PTHR18896:SF186">
    <property type="entry name" value="PHOSPHOLIPASE D"/>
    <property type="match status" value="1"/>
</dbReference>
<evidence type="ECO:0000313" key="9">
    <source>
        <dbReference type="Proteomes" id="UP001182556"/>
    </source>
</evidence>
<dbReference type="EC" id="3.1.4.4" evidence="5"/>
<evidence type="ECO:0000256" key="2">
    <source>
        <dbReference type="ARBA" id="ARBA00022801"/>
    </source>
</evidence>
<dbReference type="PROSITE" id="PS50035">
    <property type="entry name" value="PLD"/>
    <property type="match status" value="2"/>
</dbReference>
<dbReference type="GO" id="GO:0006654">
    <property type="term" value="P:phosphatidic acid biosynthetic process"/>
    <property type="evidence" value="ECO:0007669"/>
    <property type="project" value="InterPro"/>
</dbReference>
<evidence type="ECO:0000256" key="4">
    <source>
        <dbReference type="ARBA" id="ARBA00023098"/>
    </source>
</evidence>
<dbReference type="EMBL" id="JAODAN010000006">
    <property type="protein sequence ID" value="KAK1923757.1"/>
    <property type="molecule type" value="Genomic_DNA"/>
</dbReference>
<dbReference type="InterPro" id="IPR001736">
    <property type="entry name" value="PLipase_D/transphosphatidylase"/>
</dbReference>
<keyword evidence="9" id="KW-1185">Reference proteome</keyword>
<reference evidence="8" key="1">
    <citation type="submission" date="2023-02" db="EMBL/GenBank/DDBJ databases">
        <title>Identification and recombinant expression of a fungal hydrolase from Papiliotrema laurentii that hydrolyzes apple cutin and clears colloidal polyester polyurethane.</title>
        <authorList>
            <consortium name="DOE Joint Genome Institute"/>
            <person name="Roman V.A."/>
            <person name="Bojanowski C."/>
            <person name="Crable B.R."/>
            <person name="Wagner D.N."/>
            <person name="Hung C.S."/>
            <person name="Nadeau L.J."/>
            <person name="Schratz L."/>
            <person name="Haridas S."/>
            <person name="Pangilinan J."/>
            <person name="Lipzen A."/>
            <person name="Na H."/>
            <person name="Yan M."/>
            <person name="Ng V."/>
            <person name="Grigoriev I.V."/>
            <person name="Spatafora J.W."/>
            <person name="Barlow D."/>
            <person name="Biffinger J."/>
            <person name="Kelley-Loughnane N."/>
            <person name="Varaljay V.A."/>
            <person name="Crookes-Goodson W.J."/>
        </authorList>
    </citation>
    <scope>NUCLEOTIDE SEQUENCE</scope>
    <source>
        <strain evidence="8">5307AH</strain>
    </source>
</reference>
<sequence>MSIPQADGAAHHSSSSNPLHKLRSKVDHLSSDIARLGVAVKTTWNPNHRHDEEWEHEVDAKMEAIRDGHRFRSFAGERDGNVVKWHIDGHDYFWALSELIDSAKETIMILDWWLSPELQLRRPAALFPEWRLDRLLKRKAEQGVRIYVMVYKEVAASMALSSKHTKHALEELHENIACMRHPDHSGGELVYYFSHHEKLCVVDNMAAAMGGLDACYGRWDTHNHPLADVHPTEFYKSLFPGQDYNNSRIMDFQTVEKYTSNALAIQDAPRMPWHDTSLTLVGPSVVDLVQHFCERWNFVKKIKYKHDHHMEWLSLPFPWDEVAAKQDEEKRIKANEFRANHPHLAEWKELGRHLYHPYHWPPSEHPRASEPVPHGTCRVQVLRSAADWSHGILLEDSIQKAYIALIREANHSIYIENQFSCADEQPVENQIGAALVERIISAASEGRNFKVIVVIPAVPAFPGDIQSQSGLKAIMEAQYRTINRGGHSIFEKIRAAGYDPMQYISFWNLRSYDRINTPWTEIREMERKSGVTFHEAQVALAKIYVGSDDVRGDVDEVVNIEQAHDQRTGVDEIGKKDSVEKAVPLPKTVDEAKDIIRRFESALGHSDRNISDNVCQHALQDTTTLFDEQWAGTEEEELACYVSEICYIHSKLMIVDDRRVICGSANLNDRSQNGDHDSEIAVLIEDQDMVESMMDGKKYMASRLATTWRRTLMREHLGLLPPQPAFDRDTQPTAAMHPAPVPHEYDWGSREDLAVQDLLSDDFQQLWVGTGRTNRASFEKVFRPVPNDSIRNWKQYAAYLKPNAGISTGHVADRSLSLQQVKEELSRIRGHLVDMPLDFLIEEKWMTEGNYLSVNPLTLALYV</sequence>
<evidence type="ECO:0000256" key="6">
    <source>
        <dbReference type="SAM" id="MobiDB-lite"/>
    </source>
</evidence>
<keyword evidence="2 5" id="KW-0378">Hydrolase</keyword>
<dbReference type="FunFam" id="3.30.870.10:FF:000032">
    <property type="entry name" value="Phospholipase"/>
    <property type="match status" value="1"/>
</dbReference>
<feature type="region of interest" description="Disordered" evidence="6">
    <location>
        <begin position="1"/>
        <end position="21"/>
    </location>
</feature>
<comment type="similarity">
    <text evidence="5">Belongs to the phospholipase D family.</text>
</comment>
<evidence type="ECO:0000256" key="3">
    <source>
        <dbReference type="ARBA" id="ARBA00022963"/>
    </source>
</evidence>
<dbReference type="CDD" id="cd00138">
    <property type="entry name" value="PLDc_SF"/>
    <property type="match status" value="1"/>
</dbReference>
<evidence type="ECO:0000313" key="8">
    <source>
        <dbReference type="EMBL" id="KAK1923757.1"/>
    </source>
</evidence>
<dbReference type="GO" id="GO:0009395">
    <property type="term" value="P:phospholipid catabolic process"/>
    <property type="evidence" value="ECO:0007669"/>
    <property type="project" value="TreeGrafter"/>
</dbReference>
<protein>
    <recommendedName>
        <fullName evidence="5">Phospholipase</fullName>
        <ecNumber evidence="5">3.1.4.4</ecNumber>
    </recommendedName>
</protein>
<dbReference type="SUPFAM" id="SSF56024">
    <property type="entry name" value="Phospholipase D/nuclease"/>
    <property type="match status" value="2"/>
</dbReference>
<organism evidence="8 9">
    <name type="scientific">Papiliotrema laurentii</name>
    <name type="common">Cryptococcus laurentii</name>
    <dbReference type="NCBI Taxonomy" id="5418"/>
    <lineage>
        <taxon>Eukaryota</taxon>
        <taxon>Fungi</taxon>
        <taxon>Dikarya</taxon>
        <taxon>Basidiomycota</taxon>
        <taxon>Agaricomycotina</taxon>
        <taxon>Tremellomycetes</taxon>
        <taxon>Tremellales</taxon>
        <taxon>Rhynchogastremaceae</taxon>
        <taxon>Papiliotrema</taxon>
    </lineage>
</organism>
<dbReference type="CDD" id="cd09141">
    <property type="entry name" value="PLDc_vPLD1_2_yPLD_like_2"/>
    <property type="match status" value="1"/>
</dbReference>
<dbReference type="Pfam" id="PF13091">
    <property type="entry name" value="PLDc_2"/>
    <property type="match status" value="1"/>
</dbReference>
<dbReference type="InterPro" id="IPR025202">
    <property type="entry name" value="PLD-like_dom"/>
</dbReference>
<keyword evidence="1" id="KW-0677">Repeat</keyword>
<dbReference type="Proteomes" id="UP001182556">
    <property type="component" value="Unassembled WGS sequence"/>
</dbReference>
<feature type="domain" description="PLD phosphodiesterase" evidence="7">
    <location>
        <begin position="649"/>
        <end position="671"/>
    </location>
</feature>
<gene>
    <name evidence="8" type="ORF">DB88DRAFT_528847</name>
</gene>
<evidence type="ECO:0000256" key="1">
    <source>
        <dbReference type="ARBA" id="ARBA00022737"/>
    </source>
</evidence>
<accession>A0AAD9FQM1</accession>
<name>A0AAD9FQM1_PAPLA</name>
<keyword evidence="4" id="KW-0443">Lipid metabolism</keyword>
<dbReference type="PIRSF" id="PIRSF009376">
    <property type="entry name" value="Phospholipase_D_euk"/>
    <property type="match status" value="1"/>
</dbReference>
<proteinExistence type="inferred from homology"/>
<comment type="catalytic activity">
    <reaction evidence="5">
        <text>a 1,2-diacyl-sn-glycero-3-phosphocholine + H2O = a 1,2-diacyl-sn-glycero-3-phosphate + choline + H(+)</text>
        <dbReference type="Rhea" id="RHEA:14445"/>
        <dbReference type="ChEBI" id="CHEBI:15354"/>
        <dbReference type="ChEBI" id="CHEBI:15377"/>
        <dbReference type="ChEBI" id="CHEBI:15378"/>
        <dbReference type="ChEBI" id="CHEBI:57643"/>
        <dbReference type="ChEBI" id="CHEBI:58608"/>
        <dbReference type="EC" id="3.1.4.4"/>
    </reaction>
</comment>
<dbReference type="GO" id="GO:0035556">
    <property type="term" value="P:intracellular signal transduction"/>
    <property type="evidence" value="ECO:0007669"/>
    <property type="project" value="InterPro"/>
</dbReference>
<evidence type="ECO:0000256" key="5">
    <source>
        <dbReference type="PIRNR" id="PIRNR009376"/>
    </source>
</evidence>
<comment type="caution">
    <text evidence="8">The sequence shown here is derived from an EMBL/GenBank/DDBJ whole genome shotgun (WGS) entry which is preliminary data.</text>
</comment>
<feature type="domain" description="PLD phosphodiesterase" evidence="7">
    <location>
        <begin position="191"/>
        <end position="218"/>
    </location>
</feature>
<dbReference type="AlphaFoldDB" id="A0AAD9FQM1"/>
<dbReference type="PANTHER" id="PTHR18896">
    <property type="entry name" value="PHOSPHOLIPASE D"/>
    <property type="match status" value="1"/>
</dbReference>
<dbReference type="SMART" id="SM00155">
    <property type="entry name" value="PLDc"/>
    <property type="match status" value="2"/>
</dbReference>
<dbReference type="GO" id="GO:0004630">
    <property type="term" value="F:phospholipase D activity"/>
    <property type="evidence" value="ECO:0007669"/>
    <property type="project" value="UniProtKB-UniRule"/>
</dbReference>
<dbReference type="Gene3D" id="3.30.870.10">
    <property type="entry name" value="Endonuclease Chain A"/>
    <property type="match status" value="3"/>
</dbReference>
<dbReference type="CDD" id="cd09138">
    <property type="entry name" value="PLDc_vPLD1_2_yPLD_like_1"/>
    <property type="match status" value="1"/>
</dbReference>